<dbReference type="GO" id="GO:0004252">
    <property type="term" value="F:serine-type endopeptidase activity"/>
    <property type="evidence" value="ECO:0007669"/>
    <property type="project" value="UniProtKB-UniRule"/>
</dbReference>
<evidence type="ECO:0000259" key="7">
    <source>
        <dbReference type="Pfam" id="PF00082"/>
    </source>
</evidence>
<dbReference type="STRING" id="77044.A0A1S8AAT0"/>
<keyword evidence="2 5" id="KW-0645">Protease</keyword>
<dbReference type="EMBL" id="DF977531">
    <property type="protein sequence ID" value="GAW27214.1"/>
    <property type="molecule type" value="Genomic_DNA"/>
</dbReference>
<dbReference type="OMA" id="YWIEPEV"/>
<keyword evidence="3 5" id="KW-0378">Hydrolase</keyword>
<dbReference type="OrthoDB" id="206201at2759"/>
<feature type="active site" description="Charge relay system" evidence="5">
    <location>
        <position position="202"/>
    </location>
</feature>
<dbReference type="InterPro" id="IPR050131">
    <property type="entry name" value="Peptidase_S8_subtilisin-like"/>
</dbReference>
<feature type="active site" description="Charge relay system" evidence="5">
    <location>
        <position position="367"/>
    </location>
</feature>
<proteinExistence type="inferred from homology"/>
<dbReference type="PANTHER" id="PTHR43806:SF11">
    <property type="entry name" value="CEREVISIN-RELATED"/>
    <property type="match status" value="1"/>
</dbReference>
<feature type="compositionally biased region" description="Basic and acidic residues" evidence="6">
    <location>
        <begin position="50"/>
        <end position="59"/>
    </location>
</feature>
<dbReference type="CDD" id="cd00306">
    <property type="entry name" value="Peptidases_S8_S53"/>
    <property type="match status" value="1"/>
</dbReference>
<protein>
    <submittedName>
        <fullName evidence="8">Putative S8 family</fullName>
    </submittedName>
</protein>
<dbReference type="InterPro" id="IPR036852">
    <property type="entry name" value="Peptidase_S8/S53_dom_sf"/>
</dbReference>
<reference evidence="8" key="1">
    <citation type="submission" date="2016-03" db="EMBL/GenBank/DDBJ databases">
        <title>Draft genome sequence of Rosellinia necatrix.</title>
        <authorList>
            <person name="Kanematsu S."/>
        </authorList>
    </citation>
    <scope>NUCLEOTIDE SEQUENCE [LARGE SCALE GENOMIC DNA]</scope>
    <source>
        <strain evidence="8">W97</strain>
    </source>
</reference>
<gene>
    <name evidence="8" type="ORF">SAMD00023353_8600030</name>
</gene>
<comment type="similarity">
    <text evidence="1 5">Belongs to the peptidase S8 family.</text>
</comment>
<accession>A0A1S8AAT0</accession>
<evidence type="ECO:0000256" key="6">
    <source>
        <dbReference type="SAM" id="MobiDB-lite"/>
    </source>
</evidence>
<feature type="active site" description="Charge relay system" evidence="5">
    <location>
        <position position="163"/>
    </location>
</feature>
<organism evidence="8">
    <name type="scientific">Rosellinia necatrix</name>
    <name type="common">White root-rot fungus</name>
    <dbReference type="NCBI Taxonomy" id="77044"/>
    <lineage>
        <taxon>Eukaryota</taxon>
        <taxon>Fungi</taxon>
        <taxon>Dikarya</taxon>
        <taxon>Ascomycota</taxon>
        <taxon>Pezizomycotina</taxon>
        <taxon>Sordariomycetes</taxon>
        <taxon>Xylariomycetidae</taxon>
        <taxon>Xylariales</taxon>
        <taxon>Xylariaceae</taxon>
        <taxon>Rosellinia</taxon>
    </lineage>
</organism>
<dbReference type="PROSITE" id="PS51892">
    <property type="entry name" value="SUBTILASE"/>
    <property type="match status" value="1"/>
</dbReference>
<sequence length="455" mass="50275">MKARRKLEELKDAKWDAFGSKDCFVEAVENCLHSVNFNETNRQRSRHKRDSSEKPDLSERRNALYQKVVAPLSRLAVVGFEGSDEPPLIRIPNEVHSKSISANGNKELQNSWGEIHHAHSSFLSGPSESEGGFFPHLQVIAGHINRCRRLANTAKPIRVAILDTGCQKELDFFKDNRRSKRLRGWKDFTMAGSQSAIDTFGHGTFMARLLMHVAPIVDIYVIRVAENTEDLQDHEQNIVKAIVHAGLDPEWKADIISMSFGVPNERKKEYKAISDAIDKVTKERDGSVLFFAAAGNSGIRQENFPASHEHVISIYATNSDGDFLGSNPSQPHDGPKLLGAYGTDIPSFIKEEIQTPFPKADLSAGSSIATAIAAGVAAMMLSYVAALPTLLNFKSAETECAKLHTKNGMQQMLYVMSALKGHKHCFINPIGFWGEKGKDMEVFTAVCAAVDQIKG</sequence>
<dbReference type="AlphaFoldDB" id="A0A1S8AAT0"/>
<evidence type="ECO:0000313" key="9">
    <source>
        <dbReference type="Proteomes" id="UP000054516"/>
    </source>
</evidence>
<keyword evidence="4 5" id="KW-0720">Serine protease</keyword>
<evidence type="ECO:0000313" key="8">
    <source>
        <dbReference type="EMBL" id="GAW27214.1"/>
    </source>
</evidence>
<keyword evidence="9" id="KW-1185">Reference proteome</keyword>
<dbReference type="SUPFAM" id="SSF52743">
    <property type="entry name" value="Subtilisin-like"/>
    <property type="match status" value="1"/>
</dbReference>
<evidence type="ECO:0000256" key="3">
    <source>
        <dbReference type="ARBA" id="ARBA00022801"/>
    </source>
</evidence>
<evidence type="ECO:0000256" key="2">
    <source>
        <dbReference type="ARBA" id="ARBA00022670"/>
    </source>
</evidence>
<evidence type="ECO:0000256" key="4">
    <source>
        <dbReference type="ARBA" id="ARBA00022825"/>
    </source>
</evidence>
<evidence type="ECO:0000256" key="1">
    <source>
        <dbReference type="ARBA" id="ARBA00011073"/>
    </source>
</evidence>
<name>A0A1S8AAT0_ROSNE</name>
<dbReference type="Pfam" id="PF00082">
    <property type="entry name" value="Peptidase_S8"/>
    <property type="match status" value="1"/>
</dbReference>
<evidence type="ECO:0000256" key="5">
    <source>
        <dbReference type="PROSITE-ProRule" id="PRU01240"/>
    </source>
</evidence>
<dbReference type="InterPro" id="IPR015500">
    <property type="entry name" value="Peptidase_S8_subtilisin-rel"/>
</dbReference>
<dbReference type="Proteomes" id="UP000054516">
    <property type="component" value="Unassembled WGS sequence"/>
</dbReference>
<dbReference type="PRINTS" id="PR00723">
    <property type="entry name" value="SUBTILISIN"/>
</dbReference>
<dbReference type="Gene3D" id="3.40.50.200">
    <property type="entry name" value="Peptidase S8/S53 domain"/>
    <property type="match status" value="1"/>
</dbReference>
<dbReference type="PANTHER" id="PTHR43806">
    <property type="entry name" value="PEPTIDASE S8"/>
    <property type="match status" value="1"/>
</dbReference>
<feature type="region of interest" description="Disordered" evidence="6">
    <location>
        <begin position="40"/>
        <end position="59"/>
    </location>
</feature>
<dbReference type="GO" id="GO:0006508">
    <property type="term" value="P:proteolysis"/>
    <property type="evidence" value="ECO:0007669"/>
    <property type="project" value="UniProtKB-KW"/>
</dbReference>
<dbReference type="InterPro" id="IPR000209">
    <property type="entry name" value="Peptidase_S8/S53_dom"/>
</dbReference>
<feature type="domain" description="Peptidase S8/S53" evidence="7">
    <location>
        <begin position="157"/>
        <end position="386"/>
    </location>
</feature>